<dbReference type="InterPro" id="IPR035897">
    <property type="entry name" value="Toll_tir_struct_dom_sf"/>
</dbReference>
<dbReference type="AlphaFoldDB" id="A0A559SL52"/>
<dbReference type="Gene3D" id="3.40.50.10140">
    <property type="entry name" value="Toll/interleukin-1 receptor homology (TIR) domain"/>
    <property type="match status" value="1"/>
</dbReference>
<dbReference type="InterPro" id="IPR000157">
    <property type="entry name" value="TIR_dom"/>
</dbReference>
<evidence type="ECO:0000313" key="2">
    <source>
        <dbReference type="EMBL" id="TVZ63098.1"/>
    </source>
</evidence>
<sequence length="629" mass="70839">MMAGTVVTFYSYKGGVGRSFALANVATLLGRWGFRVLCIDWDLEAPGLEDFFRPYLAPEVNPRDGGMVELLTEFAKTRTVPLEWRQLVQRLRKPELAGVEFIKAGHADANYMRRVQKLDWEKLYKQGLGDALETMFDELRSEYDFVLIDARTGVTDFSGIVTAQLPDILAFLFTANEQSLGGATMVANRAAKIRNDLAIDRSRLLLLPIPARFESQVEYDLSSKWRTRFVSTLKAFYEGWANKDAPVEKLVQATTIPYVPFWSFGERISAVEDRSFDTSSINYSMETIAALLAHRLGQTRLLVESRDEYVGAAQRLGRPSENSVFISYSTENRDAARQITNSLMRRGVSVLLEDLRQPGELEIDIAGRAMETATHFVLLFGRSDRDNKFMSDDARLFMRQAASDEVERQFIPFVLPNAVPQELPSFVRQYRYGILHDPETAADLIWERIRPPAAAVPDNSQLSLRVTSDGDIPVVRAQVCALADNGTVIESTTDTDGNATLKLVTGTSYQILVAHPEFSSKIIKDFTPGKQVNVRLRRDRRRGSLIIQSTGYIPDLNGRLNPIRDTSNRTYIYADNIAVDDGKPQPVQFQLDRPFNLEDSAGETFSVIVRLIEGRTTLLDYEKASIEVR</sequence>
<dbReference type="SUPFAM" id="SSF52540">
    <property type="entry name" value="P-loop containing nucleoside triphosphate hydrolases"/>
    <property type="match status" value="1"/>
</dbReference>
<feature type="domain" description="TIR" evidence="1">
    <location>
        <begin position="324"/>
        <end position="436"/>
    </location>
</feature>
<proteinExistence type="predicted"/>
<name>A0A559SL52_9HYPH</name>
<protein>
    <recommendedName>
        <fullName evidence="1">TIR domain-containing protein</fullName>
    </recommendedName>
</protein>
<dbReference type="Pfam" id="PF13676">
    <property type="entry name" value="TIR_2"/>
    <property type="match status" value="1"/>
</dbReference>
<dbReference type="PANTHER" id="PTHR13696:SF52">
    <property type="entry name" value="PARA FAMILY PROTEIN CT_582"/>
    <property type="match status" value="1"/>
</dbReference>
<evidence type="ECO:0000259" key="1">
    <source>
        <dbReference type="Pfam" id="PF13676"/>
    </source>
</evidence>
<dbReference type="GO" id="GO:0007165">
    <property type="term" value="P:signal transduction"/>
    <property type="evidence" value="ECO:0007669"/>
    <property type="project" value="InterPro"/>
</dbReference>
<dbReference type="SUPFAM" id="SSF52200">
    <property type="entry name" value="Toll/Interleukin receptor TIR domain"/>
    <property type="match status" value="1"/>
</dbReference>
<dbReference type="NCBIfam" id="NF047398">
    <property type="entry name" value="AAA_KGGVGR"/>
    <property type="match status" value="1"/>
</dbReference>
<dbReference type="EMBL" id="VISO01000003">
    <property type="protein sequence ID" value="TVZ63098.1"/>
    <property type="molecule type" value="Genomic_DNA"/>
</dbReference>
<dbReference type="InterPro" id="IPR027417">
    <property type="entry name" value="P-loop_NTPase"/>
</dbReference>
<comment type="caution">
    <text evidence="2">The sequence shown here is derived from an EMBL/GenBank/DDBJ whole genome shotgun (WGS) entry which is preliminary data.</text>
</comment>
<gene>
    <name evidence="2" type="ORF">BCL32_3215</name>
</gene>
<dbReference type="RefSeq" id="WP_022717045.1">
    <property type="nucleotide sequence ID" value="NZ_VISO01000003.1"/>
</dbReference>
<dbReference type="InterPro" id="IPR050678">
    <property type="entry name" value="DNA_Partitioning_ATPase"/>
</dbReference>
<accession>A0A559SL52</accession>
<evidence type="ECO:0000313" key="3">
    <source>
        <dbReference type="Proteomes" id="UP000319824"/>
    </source>
</evidence>
<organism evidence="2 3">
    <name type="scientific">Rhizobium mongolense USDA 1844</name>
    <dbReference type="NCBI Taxonomy" id="1079460"/>
    <lineage>
        <taxon>Bacteria</taxon>
        <taxon>Pseudomonadati</taxon>
        <taxon>Pseudomonadota</taxon>
        <taxon>Alphaproteobacteria</taxon>
        <taxon>Hyphomicrobiales</taxon>
        <taxon>Rhizobiaceae</taxon>
        <taxon>Rhizobium/Agrobacterium group</taxon>
        <taxon>Rhizobium</taxon>
    </lineage>
</organism>
<reference evidence="2 3" key="1">
    <citation type="submission" date="2019-06" db="EMBL/GenBank/DDBJ databases">
        <title>Pac Bio to generate improved reference genome sequences for organisms with transposon mutant libraries (support for FEBA project).</title>
        <authorList>
            <person name="Blow M."/>
        </authorList>
    </citation>
    <scope>NUCLEOTIDE SEQUENCE [LARGE SCALE GENOMIC DNA]</scope>
    <source>
        <strain evidence="2 3">USDA 1844</strain>
    </source>
</reference>
<dbReference type="Gene3D" id="3.40.50.300">
    <property type="entry name" value="P-loop containing nucleotide triphosphate hydrolases"/>
    <property type="match status" value="1"/>
</dbReference>
<dbReference type="Proteomes" id="UP000319824">
    <property type="component" value="Unassembled WGS sequence"/>
</dbReference>
<dbReference type="PANTHER" id="PTHR13696">
    <property type="entry name" value="P-LOOP CONTAINING NUCLEOSIDE TRIPHOSPHATE HYDROLASE"/>
    <property type="match status" value="1"/>
</dbReference>